<organism evidence="7">
    <name type="scientific">Lygus hesperus</name>
    <name type="common">Western plant bug</name>
    <dbReference type="NCBI Taxonomy" id="30085"/>
    <lineage>
        <taxon>Eukaryota</taxon>
        <taxon>Metazoa</taxon>
        <taxon>Ecdysozoa</taxon>
        <taxon>Arthropoda</taxon>
        <taxon>Hexapoda</taxon>
        <taxon>Insecta</taxon>
        <taxon>Pterygota</taxon>
        <taxon>Neoptera</taxon>
        <taxon>Paraneoptera</taxon>
        <taxon>Hemiptera</taxon>
        <taxon>Heteroptera</taxon>
        <taxon>Panheteroptera</taxon>
        <taxon>Cimicomorpha</taxon>
        <taxon>Miridae</taxon>
        <taxon>Mirini</taxon>
        <taxon>Lygus</taxon>
    </lineage>
</organism>
<accession>A0A0A9ZE47</accession>
<dbReference type="PANTHER" id="PTHR22950:SF680">
    <property type="entry name" value="PROTON-COUPLED AMINO ACID TRANSPORTER 4-LIKE PROTEIN"/>
    <property type="match status" value="1"/>
</dbReference>
<dbReference type="AlphaFoldDB" id="A0A0A9ZE47"/>
<feature type="non-terminal residue" evidence="7">
    <location>
        <position position="1"/>
    </location>
</feature>
<reference evidence="7" key="1">
    <citation type="journal article" date="2014" name="PLoS ONE">
        <title>Transcriptome-Based Identification of ABC Transporters in the Western Tarnished Plant Bug Lygus hesperus.</title>
        <authorList>
            <person name="Hull J.J."/>
            <person name="Chaney K."/>
            <person name="Geib S.M."/>
            <person name="Fabrick J.A."/>
            <person name="Brent C.S."/>
            <person name="Walsh D."/>
            <person name="Lavine L.C."/>
        </authorList>
    </citation>
    <scope>NUCLEOTIDE SEQUENCE</scope>
</reference>
<evidence type="ECO:0000259" key="6">
    <source>
        <dbReference type="Pfam" id="PF01490"/>
    </source>
</evidence>
<evidence type="ECO:0000256" key="3">
    <source>
        <dbReference type="ARBA" id="ARBA00022989"/>
    </source>
</evidence>
<evidence type="ECO:0000256" key="1">
    <source>
        <dbReference type="ARBA" id="ARBA00004141"/>
    </source>
</evidence>
<name>A0A0A9ZE47_LYGHE</name>
<dbReference type="InterPro" id="IPR013057">
    <property type="entry name" value="AA_transpt_TM"/>
</dbReference>
<protein>
    <submittedName>
        <fullName evidence="7">Proton-coupled amino acid transporter 4</fullName>
    </submittedName>
</protein>
<reference evidence="7" key="2">
    <citation type="submission" date="2014-07" db="EMBL/GenBank/DDBJ databases">
        <authorList>
            <person name="Hull J."/>
        </authorList>
    </citation>
    <scope>NUCLEOTIDE SEQUENCE</scope>
</reference>
<keyword evidence="2 5" id="KW-0812">Transmembrane</keyword>
<feature type="transmembrane region" description="Helical" evidence="5">
    <location>
        <begin position="82"/>
        <end position="105"/>
    </location>
</feature>
<comment type="subcellular location">
    <subcellularLocation>
        <location evidence="1">Membrane</location>
        <topology evidence="1">Multi-pass membrane protein</topology>
    </subcellularLocation>
</comment>
<dbReference type="GO" id="GO:0005774">
    <property type="term" value="C:vacuolar membrane"/>
    <property type="evidence" value="ECO:0007669"/>
    <property type="project" value="TreeGrafter"/>
</dbReference>
<feature type="transmembrane region" description="Helical" evidence="5">
    <location>
        <begin position="54"/>
        <end position="76"/>
    </location>
</feature>
<evidence type="ECO:0000256" key="2">
    <source>
        <dbReference type="ARBA" id="ARBA00022692"/>
    </source>
</evidence>
<evidence type="ECO:0000256" key="5">
    <source>
        <dbReference type="SAM" id="Phobius"/>
    </source>
</evidence>
<keyword evidence="4 5" id="KW-0472">Membrane</keyword>
<dbReference type="PANTHER" id="PTHR22950">
    <property type="entry name" value="AMINO ACID TRANSPORTER"/>
    <property type="match status" value="1"/>
</dbReference>
<feature type="transmembrane region" description="Helical" evidence="5">
    <location>
        <begin position="20"/>
        <end position="42"/>
    </location>
</feature>
<keyword evidence="3 5" id="KW-1133">Transmembrane helix</keyword>
<dbReference type="Pfam" id="PF01490">
    <property type="entry name" value="Aa_trans"/>
    <property type="match status" value="1"/>
</dbReference>
<evidence type="ECO:0000313" key="7">
    <source>
        <dbReference type="EMBL" id="JAG42171.1"/>
    </source>
</evidence>
<feature type="transmembrane region" description="Helical" evidence="5">
    <location>
        <begin position="117"/>
        <end position="136"/>
    </location>
</feature>
<evidence type="ECO:0000256" key="4">
    <source>
        <dbReference type="ARBA" id="ARBA00023136"/>
    </source>
</evidence>
<dbReference type="GO" id="GO:0015179">
    <property type="term" value="F:L-amino acid transmembrane transporter activity"/>
    <property type="evidence" value="ECO:0007669"/>
    <property type="project" value="TreeGrafter"/>
</dbReference>
<gene>
    <name evidence="7" type="primary">slc36a4_14</name>
    <name evidence="7" type="ORF">CM83_2718</name>
</gene>
<dbReference type="EMBL" id="GBHO01001433">
    <property type="protein sequence ID" value="JAG42171.1"/>
    <property type="molecule type" value="Transcribed_RNA"/>
</dbReference>
<sequence>QSSRSLSLPDADKLAQASRVLLVVSIFISHPLQLYMAFDIVWNEFLRPKVTTNILLIEYTVRTTLVIFTVVFAMIIPHLDLFISLVGALCLSTLGLTFPSTIHLFTHWYDESSNKNFLWSIKNYVIIVIGCLALVFGTTKSIKDIIETV</sequence>
<proteinExistence type="predicted"/>
<feature type="domain" description="Amino acid transporter transmembrane" evidence="6">
    <location>
        <begin position="7"/>
        <end position="142"/>
    </location>
</feature>